<dbReference type="GO" id="GO:0009061">
    <property type="term" value="P:anaerobic respiration"/>
    <property type="evidence" value="ECO:0007669"/>
    <property type="project" value="TreeGrafter"/>
</dbReference>
<evidence type="ECO:0000256" key="1">
    <source>
        <dbReference type="ARBA" id="ARBA00022723"/>
    </source>
</evidence>
<dbReference type="SMART" id="SM00926">
    <property type="entry name" value="Molybdop_Fe4S4"/>
    <property type="match status" value="1"/>
</dbReference>
<sequence length="176" mass="20100">MQLNRRKFLKLSGLTSAYMETASADTVSELNPLKSNDEKVFIGSCPVNCGSKCMLKAHIKDGVITYMTSDDKGNDSYEKRQIRACVRGRSARYRHYNPDRLLYPLKRVGKRGEGKFKRISWDEAINTIATKMKEVKEKYKNEAFYILYHTGTIGSIMAGWLDGSYHRLLSLFLAVI</sequence>
<evidence type="ECO:0000313" key="7">
    <source>
        <dbReference type="Proteomes" id="UP000476338"/>
    </source>
</evidence>
<feature type="transmembrane region" description="Helical" evidence="4">
    <location>
        <begin position="143"/>
        <end position="161"/>
    </location>
</feature>
<dbReference type="PANTHER" id="PTHR43742:SF3">
    <property type="entry name" value="DIMETHYL SULFOXIDE REDUCTASE DMSA"/>
    <property type="match status" value="1"/>
</dbReference>
<dbReference type="Pfam" id="PF04879">
    <property type="entry name" value="Molybdop_Fe4S4"/>
    <property type="match status" value="1"/>
</dbReference>
<dbReference type="InterPro" id="IPR050612">
    <property type="entry name" value="Prok_Mopterin_Oxidored"/>
</dbReference>
<evidence type="ECO:0000256" key="4">
    <source>
        <dbReference type="SAM" id="Phobius"/>
    </source>
</evidence>
<accession>A0A6L5WIV5</accession>
<protein>
    <submittedName>
        <fullName evidence="6">Molybdopterin-dependent oxidoreductase</fullName>
    </submittedName>
</protein>
<feature type="domain" description="4Fe-4S Mo/W bis-MGD-type" evidence="5">
    <location>
        <begin position="38"/>
        <end position="99"/>
    </location>
</feature>
<keyword evidence="3" id="KW-0411">Iron-sulfur</keyword>
<gene>
    <name evidence="6" type="ORF">F1B92_00840</name>
</gene>
<dbReference type="Pfam" id="PF00384">
    <property type="entry name" value="Molybdopterin"/>
    <property type="match status" value="1"/>
</dbReference>
<organism evidence="6 7">
    <name type="scientific">Campylobacter portucalensis</name>
    <dbReference type="NCBI Taxonomy" id="2608384"/>
    <lineage>
        <taxon>Bacteria</taxon>
        <taxon>Pseudomonadati</taxon>
        <taxon>Campylobacterota</taxon>
        <taxon>Epsilonproteobacteria</taxon>
        <taxon>Campylobacterales</taxon>
        <taxon>Campylobacteraceae</taxon>
        <taxon>Campylobacter</taxon>
    </lineage>
</organism>
<keyword evidence="7" id="KW-1185">Reference proteome</keyword>
<dbReference type="EMBL" id="VWSJ01000001">
    <property type="protein sequence ID" value="MSN95753.1"/>
    <property type="molecule type" value="Genomic_DNA"/>
</dbReference>
<dbReference type="RefSeq" id="WP_154570024.1">
    <property type="nucleotide sequence ID" value="NZ_VWSJ01000001.1"/>
</dbReference>
<proteinExistence type="predicted"/>
<dbReference type="GO" id="GO:0051536">
    <property type="term" value="F:iron-sulfur cluster binding"/>
    <property type="evidence" value="ECO:0007669"/>
    <property type="project" value="UniProtKB-KW"/>
</dbReference>
<reference evidence="6 7" key="1">
    <citation type="submission" date="2019-09" db="EMBL/GenBank/DDBJ databases">
        <authorList>
            <person name="Silva M."/>
            <person name="Pereira G."/>
            <person name="Lopes-Da-Costa L."/>
            <person name="Silva E."/>
        </authorList>
    </citation>
    <scope>NUCLEOTIDE SEQUENCE [LARGE SCALE GENOMIC DNA]</scope>
    <source>
        <strain evidence="6 7">FMV-PI01</strain>
    </source>
</reference>
<evidence type="ECO:0000256" key="3">
    <source>
        <dbReference type="ARBA" id="ARBA00023014"/>
    </source>
</evidence>
<keyword evidence="2" id="KW-0408">Iron</keyword>
<evidence type="ECO:0000259" key="5">
    <source>
        <dbReference type="PROSITE" id="PS51669"/>
    </source>
</evidence>
<reference evidence="6 7" key="2">
    <citation type="submission" date="2020-03" db="EMBL/GenBank/DDBJ databases">
        <title>Campylobacter portucalensis sp. nov., a new species of Campylobacter isolated from the reproductive tract of bulls.</title>
        <authorList>
            <person name="Silva M.F."/>
            <person name="Pereira G."/>
            <person name="Carneiro C."/>
            <person name="Hemphill A."/>
            <person name="Mateus L."/>
            <person name="Lopes-Da-Costa L."/>
            <person name="Silva E."/>
        </authorList>
    </citation>
    <scope>NUCLEOTIDE SEQUENCE [LARGE SCALE GENOMIC DNA]</scope>
    <source>
        <strain evidence="6 7">FMV-PI01</strain>
    </source>
</reference>
<dbReference type="Gene3D" id="3.40.50.12440">
    <property type="match status" value="1"/>
</dbReference>
<keyword evidence="4" id="KW-1133">Transmembrane helix</keyword>
<dbReference type="SUPFAM" id="SSF53706">
    <property type="entry name" value="Formate dehydrogenase/DMSO reductase, domains 1-3"/>
    <property type="match status" value="1"/>
</dbReference>
<dbReference type="GO" id="GO:0009055">
    <property type="term" value="F:electron transfer activity"/>
    <property type="evidence" value="ECO:0007669"/>
    <property type="project" value="TreeGrafter"/>
</dbReference>
<dbReference type="InterPro" id="IPR006963">
    <property type="entry name" value="Mopterin_OxRdtase_4Fe-4S_dom"/>
</dbReference>
<dbReference type="GO" id="GO:0030288">
    <property type="term" value="C:outer membrane-bounded periplasmic space"/>
    <property type="evidence" value="ECO:0007669"/>
    <property type="project" value="TreeGrafter"/>
</dbReference>
<keyword evidence="1" id="KW-0479">Metal-binding</keyword>
<dbReference type="PROSITE" id="PS51669">
    <property type="entry name" value="4FE4S_MOW_BIS_MGD"/>
    <property type="match status" value="1"/>
</dbReference>
<dbReference type="Gene3D" id="3.40.50.740">
    <property type="match status" value="1"/>
</dbReference>
<dbReference type="GO" id="GO:0016491">
    <property type="term" value="F:oxidoreductase activity"/>
    <property type="evidence" value="ECO:0007669"/>
    <property type="project" value="InterPro"/>
</dbReference>
<keyword evidence="4" id="KW-0472">Membrane</keyword>
<evidence type="ECO:0000313" key="6">
    <source>
        <dbReference type="EMBL" id="MSN95753.1"/>
    </source>
</evidence>
<dbReference type="AlphaFoldDB" id="A0A6L5WIV5"/>
<dbReference type="PANTHER" id="PTHR43742">
    <property type="entry name" value="TRIMETHYLAMINE-N-OXIDE REDUCTASE"/>
    <property type="match status" value="1"/>
</dbReference>
<evidence type="ECO:0000256" key="2">
    <source>
        <dbReference type="ARBA" id="ARBA00023004"/>
    </source>
</evidence>
<dbReference type="GO" id="GO:0030151">
    <property type="term" value="F:molybdenum ion binding"/>
    <property type="evidence" value="ECO:0007669"/>
    <property type="project" value="TreeGrafter"/>
</dbReference>
<comment type="caution">
    <text evidence="6">The sequence shown here is derived from an EMBL/GenBank/DDBJ whole genome shotgun (WGS) entry which is preliminary data.</text>
</comment>
<name>A0A6L5WIV5_9BACT</name>
<dbReference type="InterPro" id="IPR006656">
    <property type="entry name" value="Mopterin_OxRdtase"/>
</dbReference>
<dbReference type="Proteomes" id="UP000476338">
    <property type="component" value="Unassembled WGS sequence"/>
</dbReference>
<keyword evidence="4" id="KW-0812">Transmembrane</keyword>